<feature type="domain" description="Radical SAM core" evidence="6">
    <location>
        <begin position="91"/>
        <end position="218"/>
    </location>
</feature>
<evidence type="ECO:0000256" key="1">
    <source>
        <dbReference type="ARBA" id="ARBA00022691"/>
    </source>
</evidence>
<name>K2G163_9BACT</name>
<dbReference type="PANTHER" id="PTHR43273:SF3">
    <property type="entry name" value="ANAEROBIC SULFATASE-MATURATING ENZYME HOMOLOG ASLB-RELATED"/>
    <property type="match status" value="1"/>
</dbReference>
<dbReference type="AlphaFoldDB" id="K2G163"/>
<comment type="similarity">
    <text evidence="5">Belongs to the radical SAM superfamily. Anaerobic sulfatase-maturating enzyme family.</text>
</comment>
<dbReference type="CDD" id="cd01335">
    <property type="entry name" value="Radical_SAM"/>
    <property type="match status" value="1"/>
</dbReference>
<dbReference type="SFLD" id="SFLDS00029">
    <property type="entry name" value="Radical_SAM"/>
    <property type="match status" value="1"/>
</dbReference>
<evidence type="ECO:0000256" key="3">
    <source>
        <dbReference type="ARBA" id="ARBA00023004"/>
    </source>
</evidence>
<dbReference type="SFLD" id="SFLDG01386">
    <property type="entry name" value="main_SPASM_domain-containing"/>
    <property type="match status" value="1"/>
</dbReference>
<dbReference type="GO" id="GO:0046872">
    <property type="term" value="F:metal ion binding"/>
    <property type="evidence" value="ECO:0007669"/>
    <property type="project" value="UniProtKB-KW"/>
</dbReference>
<evidence type="ECO:0000256" key="2">
    <source>
        <dbReference type="ARBA" id="ARBA00022723"/>
    </source>
</evidence>
<comment type="caution">
    <text evidence="7">The sequence shown here is derived from an EMBL/GenBank/DDBJ whole genome shotgun (WGS) entry which is preliminary data.</text>
</comment>
<keyword evidence="3" id="KW-0408">Iron</keyword>
<evidence type="ECO:0000313" key="7">
    <source>
        <dbReference type="EMBL" id="EKE28973.1"/>
    </source>
</evidence>
<dbReference type="InterPro" id="IPR058240">
    <property type="entry name" value="rSAM_sf"/>
</dbReference>
<proteinExistence type="inferred from homology"/>
<dbReference type="GO" id="GO:0016491">
    <property type="term" value="F:oxidoreductase activity"/>
    <property type="evidence" value="ECO:0007669"/>
    <property type="project" value="InterPro"/>
</dbReference>
<dbReference type="InterPro" id="IPR007197">
    <property type="entry name" value="rSAM"/>
</dbReference>
<dbReference type="Pfam" id="PF04055">
    <property type="entry name" value="Radical_SAM"/>
    <property type="match status" value="1"/>
</dbReference>
<dbReference type="EMBL" id="AMFJ01000258">
    <property type="protein sequence ID" value="EKE28973.1"/>
    <property type="molecule type" value="Genomic_DNA"/>
</dbReference>
<evidence type="ECO:0000256" key="4">
    <source>
        <dbReference type="ARBA" id="ARBA00023014"/>
    </source>
</evidence>
<dbReference type="SFLD" id="SFLDG01384">
    <property type="entry name" value="thioether_bond_formation_requi"/>
    <property type="match status" value="1"/>
</dbReference>
<dbReference type="SUPFAM" id="SSF102114">
    <property type="entry name" value="Radical SAM enzymes"/>
    <property type="match status" value="1"/>
</dbReference>
<evidence type="ECO:0000259" key="6">
    <source>
        <dbReference type="Pfam" id="PF04055"/>
    </source>
</evidence>
<dbReference type="InterPro" id="IPR023867">
    <property type="entry name" value="Sulphatase_maturase_rSAM"/>
</dbReference>
<organism evidence="7">
    <name type="scientific">uncultured bacterium</name>
    <name type="common">gcode 4</name>
    <dbReference type="NCBI Taxonomy" id="1234023"/>
    <lineage>
        <taxon>Bacteria</taxon>
        <taxon>environmental samples</taxon>
    </lineage>
</organism>
<dbReference type="InterPro" id="IPR013785">
    <property type="entry name" value="Aldolase_TIM"/>
</dbReference>
<dbReference type="GO" id="GO:0051536">
    <property type="term" value="F:iron-sulfur cluster binding"/>
    <property type="evidence" value="ECO:0007669"/>
    <property type="project" value="UniProtKB-KW"/>
</dbReference>
<sequence length="478" mass="58382">MTNNKKHLPHIRFNKFADGRIFVTTVFWESILLKEDEFNEYIAGKIPEDSELYKDLFKRWFINYDWYESEFVESYRHRFWINFLWPTLHIMILTKWCNHQCKYCHAWATMDYENDDIKLKKEDAEKTVDIILQSPSKYITIEFQWWEPFSNFWIIEHIIKYTEKANKKTKKTIWYALVSNLTMLNDEILEKLFTLPNLSISTSLDWPKNVHDFNRVMSGWKNSSSYELLTENILRIREKEKETWISILRWAMWVITKKSLPFAKEIIDTYLEFWFESIFLKRMNTIWKAENKWNVLGYSFDDYKVFLDGYFKELLRKYKEEWIFVLDVFLSITIKKIITPDKINYVDLRSPCWAGISQIAYNHDWKVYTCDEWRMIEDDVFQLWTINDSLKDLVQSETTWIMMDASTIESLPCDVCAYAPFCWVCPVVSYMTKWNIYYNQNNDDHCKFFTYYFDMIFRVLSDKEKYADEFSYFIKHLR</sequence>
<keyword evidence="4" id="KW-0411">Iron-sulfur</keyword>
<keyword evidence="1" id="KW-0949">S-adenosyl-L-methionine</keyword>
<accession>K2G163</accession>
<keyword evidence="2" id="KW-0479">Metal-binding</keyword>
<protein>
    <recommendedName>
        <fullName evidence="6">Radical SAM core domain-containing protein</fullName>
    </recommendedName>
</protein>
<dbReference type="PANTHER" id="PTHR43273">
    <property type="entry name" value="ANAEROBIC SULFATASE-MATURATING ENZYME HOMOLOG ASLB-RELATED"/>
    <property type="match status" value="1"/>
</dbReference>
<reference evidence="7" key="1">
    <citation type="journal article" date="2012" name="Science">
        <title>Fermentation, hydrogen, and sulfur metabolism in multiple uncultivated bacterial phyla.</title>
        <authorList>
            <person name="Wrighton K.C."/>
            <person name="Thomas B.C."/>
            <person name="Sharon I."/>
            <person name="Miller C.S."/>
            <person name="Castelle C.J."/>
            <person name="VerBerkmoes N.C."/>
            <person name="Wilkins M.J."/>
            <person name="Hettich R.L."/>
            <person name="Lipton M.S."/>
            <person name="Williams K.H."/>
            <person name="Long P.E."/>
            <person name="Banfield J.F."/>
        </authorList>
    </citation>
    <scope>NUCLEOTIDE SEQUENCE [LARGE SCALE GENOMIC DNA]</scope>
</reference>
<gene>
    <name evidence="7" type="ORF">ACD_2C00258G0013</name>
</gene>
<dbReference type="SFLD" id="SFLDG01067">
    <property type="entry name" value="SPASM/twitch_domain_containing"/>
    <property type="match status" value="1"/>
</dbReference>
<evidence type="ECO:0000256" key="5">
    <source>
        <dbReference type="ARBA" id="ARBA00023601"/>
    </source>
</evidence>
<dbReference type="Gene3D" id="3.20.20.70">
    <property type="entry name" value="Aldolase class I"/>
    <property type="match status" value="1"/>
</dbReference>